<sequence length="719" mass="84122">MILKELEIRNFRSYYGNENRFEFNPTGLTLIIGDNGDGKTTFFEALEWLFDTTGLREKDEIFNISEMRKSQMIVGDEDEVRVTIKFDHEGEKELTKAFSFRKTDANAVEIVSREFYGYRFNGIEREQIDGRQILNSCFDAEIRRYSMFKGETQLDIFHEDTEALKRLLRTFSDITRLDKFAELTLSLKEQASKAHSNELKKDKKTAQEAQRLEHVLNRIESEISDTRRQIKDQEENSRVYKGKLDKMVDNREIKEKLDSINERIKDYEEKVRRMRSYTNVDFNTSLLDNQWILCAYPKIFEEFKKKVSLFSKERRKQHDEYLIEKGKQQQLAALALPEGKTKLPWFVPNEEYLVEMIDDECCKVCGRPAPKGSEAYEFMVQKLQEALKNRQKQQKTEDEDIFKFNYVEELQHLSISYGGPKERSVANRTDTIQQELEFIADRTKEMQKWQQALDDAKDEKSRTLSQLNGISEEDINRSAKDVRDFMNRHESAQQRLGELRVILEGLRKEKEETESELSSLDTGNKEVTRLGRIHNIFDHIYKAFVSARETNRKNFISHLKTLSNKYLAELSGNDFHGIIEMMRSQETESIDVVLRSENGTIVTSPSESQKTTMYMAVLFAIAKVTAEKRETEYPLIFDAPTSSFGQMKETEFYEIINKIQKQCVIVTKDMLEFDAATQKSNIKSAAYSLSCPIYRIEKDRVGFNKNDLSTIRVRTTKIK</sequence>
<evidence type="ECO:0000313" key="3">
    <source>
        <dbReference type="EMBL" id="GJG33478.1"/>
    </source>
</evidence>
<dbReference type="EMBL" id="BPTT01000001">
    <property type="protein sequence ID" value="GJG33478.1"/>
    <property type="molecule type" value="Genomic_DNA"/>
</dbReference>
<dbReference type="InterPro" id="IPR027417">
    <property type="entry name" value="P-loop_NTPase"/>
</dbReference>
<dbReference type="Pfam" id="PF13476">
    <property type="entry name" value="AAA_23"/>
    <property type="match status" value="1"/>
</dbReference>
<name>A0AA37I281_XYLRU</name>
<feature type="domain" description="Rad50/SbcC-type AAA" evidence="2">
    <location>
        <begin position="5"/>
        <end position="271"/>
    </location>
</feature>
<dbReference type="AlphaFoldDB" id="A0AA37I281"/>
<dbReference type="InterPro" id="IPR038729">
    <property type="entry name" value="Rad50/SbcC_AAA"/>
</dbReference>
<organism evidence="3 4">
    <name type="scientific">Xylanibacter ruminicola</name>
    <name type="common">Prevotella ruminicola</name>
    <dbReference type="NCBI Taxonomy" id="839"/>
    <lineage>
        <taxon>Bacteria</taxon>
        <taxon>Pseudomonadati</taxon>
        <taxon>Bacteroidota</taxon>
        <taxon>Bacteroidia</taxon>
        <taxon>Bacteroidales</taxon>
        <taxon>Prevotellaceae</taxon>
        <taxon>Xylanibacter</taxon>
    </lineage>
</organism>
<feature type="coiled-coil region" evidence="1">
    <location>
        <begin position="209"/>
        <end position="277"/>
    </location>
</feature>
<evidence type="ECO:0000259" key="2">
    <source>
        <dbReference type="Pfam" id="PF13476"/>
    </source>
</evidence>
<dbReference type="GeneID" id="31500621"/>
<evidence type="ECO:0000313" key="4">
    <source>
        <dbReference type="Proteomes" id="UP000887097"/>
    </source>
</evidence>
<reference evidence="3" key="1">
    <citation type="submission" date="2021-08" db="EMBL/GenBank/DDBJ databases">
        <title>Prevotella lacticifex sp. nov., isolated from rumen of cow.</title>
        <authorList>
            <person name="Shinkai T."/>
            <person name="Ikeyama N."/>
            <person name="Kumagai M."/>
            <person name="Ohmori H."/>
            <person name="Sakamoto M."/>
            <person name="Ohkuma M."/>
            <person name="Mitsumori M."/>
        </authorList>
    </citation>
    <scope>NUCLEOTIDE SEQUENCE</scope>
    <source>
        <strain evidence="3">JCM 8259</strain>
    </source>
</reference>
<proteinExistence type="predicted"/>
<dbReference type="PANTHER" id="PTHR32114">
    <property type="entry name" value="ABC TRANSPORTER ABCH.3"/>
    <property type="match status" value="1"/>
</dbReference>
<dbReference type="SUPFAM" id="SSF52540">
    <property type="entry name" value="P-loop containing nucleoside triphosphate hydrolases"/>
    <property type="match status" value="2"/>
</dbReference>
<accession>A0AA37I281</accession>
<dbReference type="RefSeq" id="WP_013064822.1">
    <property type="nucleotide sequence ID" value="NZ_BPTT01000001.1"/>
</dbReference>
<dbReference type="Proteomes" id="UP000887097">
    <property type="component" value="Unassembled WGS sequence"/>
</dbReference>
<comment type="caution">
    <text evidence="3">The sequence shown here is derived from an EMBL/GenBank/DDBJ whole genome shotgun (WGS) entry which is preliminary data.</text>
</comment>
<gene>
    <name evidence="3" type="ORF">PRMUPPPA20_15870</name>
</gene>
<evidence type="ECO:0000256" key="1">
    <source>
        <dbReference type="SAM" id="Coils"/>
    </source>
</evidence>
<keyword evidence="1" id="KW-0175">Coiled coil</keyword>
<feature type="coiled-coil region" evidence="1">
    <location>
        <begin position="439"/>
        <end position="523"/>
    </location>
</feature>
<dbReference type="OMA" id="PIVMDSP"/>
<protein>
    <recommendedName>
        <fullName evidence="2">Rad50/SbcC-type AAA domain-containing protein</fullName>
    </recommendedName>
</protein>
<dbReference type="Gene3D" id="3.40.50.300">
    <property type="entry name" value="P-loop containing nucleotide triphosphate hydrolases"/>
    <property type="match status" value="2"/>
</dbReference>
<dbReference type="PANTHER" id="PTHR32114:SF2">
    <property type="entry name" value="ABC TRANSPORTER ABCH.3"/>
    <property type="match status" value="1"/>
</dbReference>